<protein>
    <submittedName>
        <fullName evidence="1">Uncharacterized protein</fullName>
    </submittedName>
</protein>
<organism evidence="1 2">
    <name type="scientific">Aeropyrum pernix</name>
    <dbReference type="NCBI Taxonomy" id="56636"/>
    <lineage>
        <taxon>Archaea</taxon>
        <taxon>Thermoproteota</taxon>
        <taxon>Thermoprotei</taxon>
        <taxon>Desulfurococcales</taxon>
        <taxon>Desulfurococcaceae</taxon>
        <taxon>Aeropyrum</taxon>
    </lineage>
</organism>
<name>A0A401HAM6_AERPX</name>
<comment type="caution">
    <text evidence="1">The sequence shown here is derived from an EMBL/GenBank/DDBJ whole genome shotgun (WGS) entry which is preliminary data.</text>
</comment>
<dbReference type="AlphaFoldDB" id="A0A401HAM6"/>
<evidence type="ECO:0000313" key="1">
    <source>
        <dbReference type="EMBL" id="GBF09369.1"/>
    </source>
</evidence>
<proteinExistence type="predicted"/>
<evidence type="ECO:0000313" key="2">
    <source>
        <dbReference type="Proteomes" id="UP000291213"/>
    </source>
</evidence>
<dbReference type="Proteomes" id="UP000291213">
    <property type="component" value="Unassembled WGS sequence"/>
</dbReference>
<dbReference type="EMBL" id="BDMD01000056">
    <property type="protein sequence ID" value="GBF09369.1"/>
    <property type="molecule type" value="Genomic_DNA"/>
</dbReference>
<reference evidence="1 2" key="1">
    <citation type="submission" date="2017-02" db="EMBL/GenBank/DDBJ databases">
        <title>isolation and characterization of a novel temperate virus Aeropyrum globular virus 1 infecting hyperthermophilic archaeon Aeropyrum.</title>
        <authorList>
            <person name="Yumiya M."/>
            <person name="Yoshida T."/>
            <person name="Sako Y."/>
        </authorList>
    </citation>
    <scope>NUCLEOTIDE SEQUENCE [LARGE SCALE GENOMIC DNA]</scope>
    <source>
        <strain evidence="1 2">YK1-12-2013</strain>
    </source>
</reference>
<accession>A0A401HAM6</accession>
<gene>
    <name evidence="1" type="ORF">apy_10940</name>
</gene>
<sequence length="194" mass="21357">MKLLTTKTKAPGFLGVAVALTLVSLVAAAVSIPPTLGLWSEDLEISVEVKVADYTCPRSKGFWQHQFSAALGLQGNGFFTLQELDDMLLEISGSSSVFKFNQSSPRDRAEEALDILKPPYDGMRDKLEAQLLALWLNHVSGYAEGYTITLDGTEYDAPTLIEEAEDALENGEQDSYEYWKDAAETFNTSFDCDP</sequence>